<comment type="caution">
    <text evidence="2">The sequence shown here is derived from an EMBL/GenBank/DDBJ whole genome shotgun (WGS) entry which is preliminary data.</text>
</comment>
<protein>
    <submittedName>
        <fullName evidence="2">Uncharacterized protein</fullName>
    </submittedName>
</protein>
<reference evidence="2 3" key="1">
    <citation type="submission" date="2015-12" db="EMBL/GenBank/DDBJ databases">
        <title>Draft genome sequence of Moniliophthora roreri, the causal agent of frosty pod rot of cacao.</title>
        <authorList>
            <person name="Aime M.C."/>
            <person name="Diaz-Valderrama J.R."/>
            <person name="Kijpornyongpan T."/>
            <person name="Phillips-Mora W."/>
        </authorList>
    </citation>
    <scope>NUCLEOTIDE SEQUENCE [LARGE SCALE GENOMIC DNA]</scope>
    <source>
        <strain evidence="2 3">MCA 2952</strain>
    </source>
</reference>
<evidence type="ECO:0000256" key="1">
    <source>
        <dbReference type="SAM" id="MobiDB-lite"/>
    </source>
</evidence>
<feature type="compositionally biased region" description="Low complexity" evidence="1">
    <location>
        <begin position="291"/>
        <end position="306"/>
    </location>
</feature>
<dbReference type="AlphaFoldDB" id="A0A0W0FIN6"/>
<evidence type="ECO:0000313" key="3">
    <source>
        <dbReference type="Proteomes" id="UP000054988"/>
    </source>
</evidence>
<name>A0A0W0FIN6_MONRR</name>
<feature type="region of interest" description="Disordered" evidence="1">
    <location>
        <begin position="354"/>
        <end position="393"/>
    </location>
</feature>
<gene>
    <name evidence="2" type="ORF">WG66_11158</name>
</gene>
<evidence type="ECO:0000313" key="2">
    <source>
        <dbReference type="EMBL" id="KTB36204.1"/>
    </source>
</evidence>
<accession>A0A0W0FIN6</accession>
<dbReference type="Proteomes" id="UP000054988">
    <property type="component" value="Unassembled WGS sequence"/>
</dbReference>
<dbReference type="EMBL" id="LATX01001919">
    <property type="protein sequence ID" value="KTB36204.1"/>
    <property type="molecule type" value="Genomic_DNA"/>
</dbReference>
<proteinExistence type="predicted"/>
<feature type="compositionally biased region" description="Low complexity" evidence="1">
    <location>
        <begin position="216"/>
        <end position="229"/>
    </location>
</feature>
<organism evidence="2 3">
    <name type="scientific">Moniliophthora roreri</name>
    <name type="common">Frosty pod rot fungus</name>
    <name type="synonym">Monilia roreri</name>
    <dbReference type="NCBI Taxonomy" id="221103"/>
    <lineage>
        <taxon>Eukaryota</taxon>
        <taxon>Fungi</taxon>
        <taxon>Dikarya</taxon>
        <taxon>Basidiomycota</taxon>
        <taxon>Agaricomycotina</taxon>
        <taxon>Agaricomycetes</taxon>
        <taxon>Agaricomycetidae</taxon>
        <taxon>Agaricales</taxon>
        <taxon>Marasmiineae</taxon>
        <taxon>Marasmiaceae</taxon>
        <taxon>Moniliophthora</taxon>
    </lineage>
</organism>
<sequence>MPAHPANAPFTVEVADSHPQVEVSRRRSRSYAVLETTILFRSSRNSTTRVQAEGAEKIRVAVTGSEATAYGIPTFTERTSVTLTHRDVNFALRSSLEQYKQSRPRQAVRFVTVSPIPDHEVLPSPTTPAVTLPSLSTQRARKSRFPRKDDRLEAAEHLLLPPVPLAGLKEAEEEITAALTGKPSLEAWAEKVAEECKKAQASHKPAPLSINTNIPSAAALSSPSSTTSSKMSFPERPTAPEPASPSDSDDDDGGAVFKRPGAPEPGAMSSVASLGCFSGRSAVEEGSSRVSPSTKTIKSKLTSSKSRLTASLATDGFGYVDGIPLARSRKSSVSSTSSTKRRVPVVKKLFGIGKRKAASADVDDRKPKGQKRQRGAGGEEDDENVAVEQEKETRIIAGRNIRRKLLA</sequence>
<feature type="region of interest" description="Disordered" evidence="1">
    <location>
        <begin position="216"/>
        <end position="306"/>
    </location>
</feature>